<proteinExistence type="inferred from homology"/>
<dbReference type="HAMAP" id="MF_01940">
    <property type="entry name" value="RNA_CPDase"/>
    <property type="match status" value="1"/>
</dbReference>
<sequence length="178" mass="19028">MSGVARLFSALVPPEHVLRSLRAELARHSEGPSEGLRWSAEKGRHVTLGFYGTDDLASRAGWLRARLAGLGAPVLRLEGGGTFRGVLWAGVRGSGLAALAEAARPGGDDHPFHAHLTLARGSRHPALTAWARLLSDYRSPEWIAGEVTLLRSDPGRGGHTYTTVERFALGRPVDGEPS</sequence>
<dbReference type="SUPFAM" id="SSF55144">
    <property type="entry name" value="LigT-like"/>
    <property type="match status" value="1"/>
</dbReference>
<keyword evidence="4" id="KW-1185">Reference proteome</keyword>
<dbReference type="InterPro" id="IPR009097">
    <property type="entry name" value="Cyclic_Pdiesterase"/>
</dbReference>
<dbReference type="Gene3D" id="3.90.1140.10">
    <property type="entry name" value="Cyclic phosphodiesterase"/>
    <property type="match status" value="1"/>
</dbReference>
<evidence type="ECO:0000313" key="3">
    <source>
        <dbReference type="EMBL" id="MBK1788582.1"/>
    </source>
</evidence>
<dbReference type="GO" id="GO:0008664">
    <property type="term" value="F:RNA 2',3'-cyclic 3'-phosphodiesterase activity"/>
    <property type="evidence" value="ECO:0007669"/>
    <property type="project" value="UniProtKB-EC"/>
</dbReference>
<feature type="active site" description="Proton donor" evidence="2">
    <location>
        <position position="45"/>
    </location>
</feature>
<dbReference type="EMBL" id="JAENJH010000011">
    <property type="protein sequence ID" value="MBK1788582.1"/>
    <property type="molecule type" value="Genomic_DNA"/>
</dbReference>
<feature type="short sequence motif" description="HXTX 2" evidence="2">
    <location>
        <begin position="115"/>
        <end position="118"/>
    </location>
</feature>
<dbReference type="PANTHER" id="PTHR35561:SF1">
    <property type="entry name" value="RNA 2',3'-CYCLIC PHOSPHODIESTERASE"/>
    <property type="match status" value="1"/>
</dbReference>
<evidence type="ECO:0000256" key="1">
    <source>
        <dbReference type="ARBA" id="ARBA00022801"/>
    </source>
</evidence>
<dbReference type="PANTHER" id="PTHR35561">
    <property type="entry name" value="RNA 2',3'-CYCLIC PHOSPHODIESTERASE"/>
    <property type="match status" value="1"/>
</dbReference>
<comment type="function">
    <text evidence="2">Hydrolyzes RNA 2',3'-cyclic phosphodiester to an RNA 2'-phosphomonoester.</text>
</comment>
<feature type="active site" description="Proton acceptor" evidence="2">
    <location>
        <position position="115"/>
    </location>
</feature>
<feature type="short sequence motif" description="HXTX 1" evidence="2">
    <location>
        <begin position="45"/>
        <end position="48"/>
    </location>
</feature>
<evidence type="ECO:0000313" key="4">
    <source>
        <dbReference type="Proteomes" id="UP000635245"/>
    </source>
</evidence>
<reference evidence="3" key="1">
    <citation type="submission" date="2020-12" db="EMBL/GenBank/DDBJ databases">
        <title>Prauserella sp. ASG 168, a novel actinomycete isolated from cave rock.</title>
        <authorList>
            <person name="Suriyachadkun C."/>
        </authorList>
    </citation>
    <scope>NUCLEOTIDE SEQUENCE</scope>
    <source>
        <strain evidence="3">ASG 168</strain>
    </source>
</reference>
<dbReference type="InterPro" id="IPR004175">
    <property type="entry name" value="RNA_CPDase"/>
</dbReference>
<accession>A0A934QYQ8</accession>
<evidence type="ECO:0000256" key="2">
    <source>
        <dbReference type="HAMAP-Rule" id="MF_01940"/>
    </source>
</evidence>
<dbReference type="Proteomes" id="UP000635245">
    <property type="component" value="Unassembled WGS sequence"/>
</dbReference>
<dbReference type="EC" id="3.1.4.58" evidence="2"/>
<organism evidence="3 4">
    <name type="scientific">Prauserella cavernicola</name>
    <dbReference type="NCBI Taxonomy" id="2800127"/>
    <lineage>
        <taxon>Bacteria</taxon>
        <taxon>Bacillati</taxon>
        <taxon>Actinomycetota</taxon>
        <taxon>Actinomycetes</taxon>
        <taxon>Pseudonocardiales</taxon>
        <taxon>Pseudonocardiaceae</taxon>
        <taxon>Prauserella</taxon>
    </lineage>
</organism>
<comment type="caution">
    <text evidence="3">The sequence shown here is derived from an EMBL/GenBank/DDBJ whole genome shotgun (WGS) entry which is preliminary data.</text>
</comment>
<protein>
    <recommendedName>
        <fullName evidence="2">RNA 2',3'-cyclic phosphodiesterase</fullName>
        <shortName evidence="2">RNA 2',3'-CPDase</shortName>
        <ecNumber evidence="2">3.1.4.58</ecNumber>
    </recommendedName>
</protein>
<comment type="catalytic activity">
    <reaction evidence="2">
        <text>a 3'-end 2',3'-cyclophospho-ribonucleotide-RNA + H2O = a 3'-end 2'-phospho-ribonucleotide-RNA + H(+)</text>
        <dbReference type="Rhea" id="RHEA:11828"/>
        <dbReference type="Rhea" id="RHEA-COMP:10464"/>
        <dbReference type="Rhea" id="RHEA-COMP:17353"/>
        <dbReference type="ChEBI" id="CHEBI:15377"/>
        <dbReference type="ChEBI" id="CHEBI:15378"/>
        <dbReference type="ChEBI" id="CHEBI:83064"/>
        <dbReference type="ChEBI" id="CHEBI:173113"/>
        <dbReference type="EC" id="3.1.4.58"/>
    </reaction>
</comment>
<comment type="similarity">
    <text evidence="2">Belongs to the 2H phosphoesterase superfamily. ThpR family.</text>
</comment>
<dbReference type="GO" id="GO:0004113">
    <property type="term" value="F:2',3'-cyclic-nucleotide 3'-phosphodiesterase activity"/>
    <property type="evidence" value="ECO:0007669"/>
    <property type="project" value="InterPro"/>
</dbReference>
<gene>
    <name evidence="3" type="ORF">JHE00_30010</name>
</gene>
<dbReference type="AlphaFoldDB" id="A0A934QYQ8"/>
<dbReference type="RefSeq" id="WP_200324658.1">
    <property type="nucleotide sequence ID" value="NZ_JAENJH010000011.1"/>
</dbReference>
<name>A0A934QYQ8_9PSEU</name>
<keyword evidence="1 2" id="KW-0378">Hydrolase</keyword>